<dbReference type="InterPro" id="IPR026444">
    <property type="entry name" value="Secre_tail"/>
</dbReference>
<reference evidence="4" key="1">
    <citation type="journal article" date="2019" name="Int. J. Syst. Evol. Microbiol.">
        <title>The Global Catalogue of Microorganisms (GCM) 10K type strain sequencing project: providing services to taxonomists for standard genome sequencing and annotation.</title>
        <authorList>
            <consortium name="The Broad Institute Genomics Platform"/>
            <consortium name="The Broad Institute Genome Sequencing Center for Infectious Disease"/>
            <person name="Wu L."/>
            <person name="Ma J."/>
        </authorList>
    </citation>
    <scope>NUCLEOTIDE SEQUENCE [LARGE SCALE GENOMIC DNA]</scope>
    <source>
        <strain evidence="4">JCM 17525</strain>
    </source>
</reference>
<dbReference type="NCBIfam" id="TIGR04183">
    <property type="entry name" value="Por_Secre_tail"/>
    <property type="match status" value="1"/>
</dbReference>
<organism evidence="3 4">
    <name type="scientific">Corallibacter vietnamensis</name>
    <dbReference type="NCBI Taxonomy" id="904130"/>
    <lineage>
        <taxon>Bacteria</taxon>
        <taxon>Pseudomonadati</taxon>
        <taxon>Bacteroidota</taxon>
        <taxon>Flavobacteriia</taxon>
        <taxon>Flavobacteriales</taxon>
        <taxon>Flavobacteriaceae</taxon>
        <taxon>Corallibacter</taxon>
    </lineage>
</organism>
<sequence>MIKTTLVACLFIATQLIYSQESLTASGGEATGNGGSSSYSLGQLVYTTNTGSSGLVTQGVQQGLELFTLSNAELTTVNLRAVTYPNPTSDYVVLAISDATLTDLSYVLYDLQGRAVRKGLTIQSNTQINVESLATGTYVLKVTLDNKELKTFKIIKK</sequence>
<keyword evidence="1" id="KW-0732">Signal</keyword>
<proteinExistence type="predicted"/>
<dbReference type="EMBL" id="BAABBI010000010">
    <property type="protein sequence ID" value="GAA3792984.1"/>
    <property type="molecule type" value="Genomic_DNA"/>
</dbReference>
<name>A0ABP7HN54_9FLAO</name>
<evidence type="ECO:0000313" key="3">
    <source>
        <dbReference type="EMBL" id="GAA3792984.1"/>
    </source>
</evidence>
<protein>
    <recommendedName>
        <fullName evidence="2">Secretion system C-terminal sorting domain-containing protein</fullName>
    </recommendedName>
</protein>
<evidence type="ECO:0000313" key="4">
    <source>
        <dbReference type="Proteomes" id="UP001501456"/>
    </source>
</evidence>
<evidence type="ECO:0000256" key="1">
    <source>
        <dbReference type="ARBA" id="ARBA00022729"/>
    </source>
</evidence>
<evidence type="ECO:0000259" key="2">
    <source>
        <dbReference type="Pfam" id="PF18962"/>
    </source>
</evidence>
<dbReference type="RefSeq" id="WP_344731108.1">
    <property type="nucleotide sequence ID" value="NZ_BAABBI010000010.1"/>
</dbReference>
<dbReference type="Pfam" id="PF18962">
    <property type="entry name" value="Por_Secre_tail"/>
    <property type="match status" value="1"/>
</dbReference>
<comment type="caution">
    <text evidence="3">The sequence shown here is derived from an EMBL/GenBank/DDBJ whole genome shotgun (WGS) entry which is preliminary data.</text>
</comment>
<feature type="domain" description="Secretion system C-terminal sorting" evidence="2">
    <location>
        <begin position="84"/>
        <end position="151"/>
    </location>
</feature>
<gene>
    <name evidence="3" type="ORF">GCM10022271_26530</name>
</gene>
<dbReference type="Proteomes" id="UP001501456">
    <property type="component" value="Unassembled WGS sequence"/>
</dbReference>
<keyword evidence="4" id="KW-1185">Reference proteome</keyword>
<accession>A0ABP7HN54</accession>